<reference evidence="7" key="1">
    <citation type="journal article" date="2018" name="Front. Microbiol.">
        <title>Genome-Based Analysis Reveals the Taxonomy and Diversity of the Family Idiomarinaceae.</title>
        <authorList>
            <person name="Liu Y."/>
            <person name="Lai Q."/>
            <person name="Shao Z."/>
        </authorList>
    </citation>
    <scope>NUCLEOTIDE SEQUENCE [LARGE SCALE GENOMIC DNA]</scope>
    <source>
        <strain evidence="7">AIS</strain>
    </source>
</reference>
<protein>
    <recommendedName>
        <fullName evidence="5">Translocation and assembly module TamB C-terminal domain-containing protein</fullName>
    </recommendedName>
</protein>
<keyword evidence="3" id="KW-1133">Transmembrane helix</keyword>
<gene>
    <name evidence="6" type="ORF">CWE13_09255</name>
</gene>
<evidence type="ECO:0000256" key="1">
    <source>
        <dbReference type="ARBA" id="ARBA00004167"/>
    </source>
</evidence>
<dbReference type="GO" id="GO:0097347">
    <property type="term" value="C:TAM protein secretion complex"/>
    <property type="evidence" value="ECO:0007669"/>
    <property type="project" value="TreeGrafter"/>
</dbReference>
<evidence type="ECO:0000313" key="7">
    <source>
        <dbReference type="Proteomes" id="UP000286934"/>
    </source>
</evidence>
<dbReference type="GO" id="GO:0005886">
    <property type="term" value="C:plasma membrane"/>
    <property type="evidence" value="ECO:0007669"/>
    <property type="project" value="InterPro"/>
</dbReference>
<accession>A0A432WTB4</accession>
<dbReference type="PANTHER" id="PTHR36985">
    <property type="entry name" value="TRANSLOCATION AND ASSEMBLY MODULE SUBUNIT TAMB"/>
    <property type="match status" value="1"/>
</dbReference>
<dbReference type="AlphaFoldDB" id="A0A432WTB4"/>
<dbReference type="GO" id="GO:0009306">
    <property type="term" value="P:protein secretion"/>
    <property type="evidence" value="ECO:0007669"/>
    <property type="project" value="InterPro"/>
</dbReference>
<proteinExistence type="predicted"/>
<comment type="caution">
    <text evidence="6">The sequence shown here is derived from an EMBL/GenBank/DDBJ whole genome shotgun (WGS) entry which is preliminary data.</text>
</comment>
<evidence type="ECO:0000259" key="5">
    <source>
        <dbReference type="Pfam" id="PF04357"/>
    </source>
</evidence>
<evidence type="ECO:0000256" key="3">
    <source>
        <dbReference type="ARBA" id="ARBA00022989"/>
    </source>
</evidence>
<keyword evidence="7" id="KW-1185">Reference proteome</keyword>
<dbReference type="Proteomes" id="UP000286934">
    <property type="component" value="Unassembled WGS sequence"/>
</dbReference>
<dbReference type="InterPro" id="IPR007452">
    <property type="entry name" value="TamB_C"/>
</dbReference>
<keyword evidence="2" id="KW-0812">Transmembrane</keyword>
<organism evidence="6 7">
    <name type="scientific">Aliidiomarina shirensis</name>
    <dbReference type="NCBI Taxonomy" id="1048642"/>
    <lineage>
        <taxon>Bacteria</taxon>
        <taxon>Pseudomonadati</taxon>
        <taxon>Pseudomonadota</taxon>
        <taxon>Gammaproteobacteria</taxon>
        <taxon>Alteromonadales</taxon>
        <taxon>Idiomarinaceae</taxon>
        <taxon>Aliidiomarina</taxon>
    </lineage>
</organism>
<keyword evidence="4" id="KW-0472">Membrane</keyword>
<evidence type="ECO:0000313" key="6">
    <source>
        <dbReference type="EMBL" id="RUO37015.1"/>
    </source>
</evidence>
<feature type="domain" description="Translocation and assembly module TamB C-terminal" evidence="5">
    <location>
        <begin position="862"/>
        <end position="1197"/>
    </location>
</feature>
<comment type="subcellular location">
    <subcellularLocation>
        <location evidence="1">Membrane</location>
        <topology evidence="1">Single-pass membrane protein</topology>
    </subcellularLocation>
</comment>
<dbReference type="PANTHER" id="PTHR36985:SF1">
    <property type="entry name" value="TRANSLOCATION AND ASSEMBLY MODULE SUBUNIT TAMB"/>
    <property type="match status" value="1"/>
</dbReference>
<sequence>MMFWRWMKRTLYSLLALVIIFLTAVTLLLTTHTGGKLSLYVAEKSLPGTLEYDSWQGAILRDFEITELRYRDGDINIEIDYLQLRWRPWQLLKRQLHAREIEINGARMQMPESQAPVESNEPLFPIDLPDIQLPISIRLDQVLLTDISFQQGAQKQYIERVQMRGRTRGDTIHLHSFSLTTPDFHTQLHGTFTPVGNYPLNLNTLVRFELPEYGFTTAVGSLSGNTEAVQLTQQISGFVSAEIDVEVTQPLTEDLAWNGLIRVLQSTSDGLIPDIDWLNASIQGSGTLSTVAGEFRVEGKHKDHGIFVANSEAAFANETFSLDSLFVRAEKLGLMLDWTGEATIIPAENMDDTDIQMSMGGLLRFQDYVDADITLDLHGTPTELHNFSLQAQSNESSLALTGSLSWVDEIQWDVAFDINNLVLDRFNPQWPGLINITLTSSGSWAAENAADNTDITVNLASLEGELQGEPIAVSGNLRWVGEDVTIQQLLAEWGEQQLAGDIHANLANTTATLDIQGEKLVYDNYSIAEISANVIADWSLKNLPTGTVKVSNVAQNEQTLINNLNLDLTQQTNTHSIALQGNAFETDVALEFTGEWQAMQWQGQIEAFNFASEQFENWRLENTAQATFSQTLIEVDQFCINNETRNAGFCLEADWSLATQKGNIEARVDSLQLSLMQPIIQQFMEDELDITGSVNANIMVLIEENELEIDSVVNISDSTIGLPQQDLEFRVSASELLRVQGNQDQLTAYLDLRARDLEGGVKGELVINDALNFGDVAGNVNVQLENLAIVSVLVPQLQAVEGRINGELGIGGRLSGPIITGYLEVLEAGGEVPAAGIRVTNLNVRLDAPGEVGEPFSLSAQARSGQGSINIDGRYFFTEQQADVQIRGENFQAMQTRELQVSISPNLDLSYSAEGLRARGELTVPSALITPPDIETIDSSSRDTVIVRGEETVFSFEEESLPIDADIQVILGNNVRVEAFGFDGRLEGRLRVREQPGQPTSAVGTINVATGRYEIFGQPLDIDRGNFTFTGGAIDNPGLDLRVSRSVESENVSVGARIGGSLREPNLTFFSTPAMQDSAILSYLILGRAPGADSGEANVFAQATLALGMQGGNFIGEQLGQALGVDEVMLDSTGDNLENTSLFIGKHLSSRLYVKYGIGLIEPVNTFFIRYRLTDHLHFETQTSGEHSGADIFYSIER</sequence>
<name>A0A432WTB4_9GAMM</name>
<dbReference type="Pfam" id="PF04357">
    <property type="entry name" value="TamB"/>
    <property type="match status" value="1"/>
</dbReference>
<evidence type="ECO:0000256" key="4">
    <source>
        <dbReference type="ARBA" id="ARBA00023136"/>
    </source>
</evidence>
<dbReference type="EMBL" id="PIPP01000003">
    <property type="protein sequence ID" value="RUO37015.1"/>
    <property type="molecule type" value="Genomic_DNA"/>
</dbReference>
<evidence type="ECO:0000256" key="2">
    <source>
        <dbReference type="ARBA" id="ARBA00022692"/>
    </source>
</evidence>